<comment type="caution">
    <text evidence="1">The sequence shown here is derived from an EMBL/GenBank/DDBJ whole genome shotgun (WGS) entry which is preliminary data.</text>
</comment>
<reference evidence="1 2" key="1">
    <citation type="journal article" date="2015" name="Nature">
        <title>rRNA introns, odd ribosomes, and small enigmatic genomes across a large radiation of phyla.</title>
        <authorList>
            <person name="Brown C.T."/>
            <person name="Hug L.A."/>
            <person name="Thomas B.C."/>
            <person name="Sharon I."/>
            <person name="Castelle C.J."/>
            <person name="Singh A."/>
            <person name="Wilkins M.J."/>
            <person name="Williams K.H."/>
            <person name="Banfield J.F."/>
        </authorList>
    </citation>
    <scope>NUCLEOTIDE SEQUENCE [LARGE SCALE GENOMIC DNA]</scope>
</reference>
<evidence type="ECO:0000313" key="2">
    <source>
        <dbReference type="Proteomes" id="UP000034364"/>
    </source>
</evidence>
<dbReference type="Proteomes" id="UP000034364">
    <property type="component" value="Unassembled WGS sequence"/>
</dbReference>
<gene>
    <name evidence="1" type="ORF">UX87_C0026G0009</name>
</gene>
<protein>
    <submittedName>
        <fullName evidence="1">Uncharacterized protein</fullName>
    </submittedName>
</protein>
<proteinExistence type="predicted"/>
<accession>A0A0G1S211</accession>
<name>A0A0G1S211_9BACT</name>
<dbReference type="EMBL" id="LCNV01000026">
    <property type="protein sequence ID" value="KKU63367.1"/>
    <property type="molecule type" value="Genomic_DNA"/>
</dbReference>
<evidence type="ECO:0000313" key="1">
    <source>
        <dbReference type="EMBL" id="KKU63367.1"/>
    </source>
</evidence>
<sequence length="155" mass="17904">MTVGLYNKYVARFSEILYRGLLPGNRPSQEDGLQTYAIVLEACRNVLYRKGPNRLEEDELAGLILGVQKHRFNILYGYLSPQEAPVRVLDKISFSENETMGYRAREIVAKARKAVEGEGEYGKNEFLEELRKEWKWREGIQKEMTSEGAQTGRRK</sequence>
<organism evidence="1 2">
    <name type="scientific">Candidatus Amesbacteria bacterium GW2011_GWA1_47_16</name>
    <dbReference type="NCBI Taxonomy" id="1618353"/>
    <lineage>
        <taxon>Bacteria</taxon>
        <taxon>Candidatus Amesiibacteriota</taxon>
    </lineage>
</organism>
<dbReference type="AlphaFoldDB" id="A0A0G1S211"/>